<keyword evidence="1" id="KW-0472">Membrane</keyword>
<evidence type="ECO:0000313" key="3">
    <source>
        <dbReference type="Proteomes" id="UP000012488"/>
    </source>
</evidence>
<dbReference type="AlphaFoldDB" id="A0A6B9FSY3"/>
<name>A0A6B9FSY3_9HYPH</name>
<dbReference type="RefSeq" id="WP_158169226.1">
    <property type="nucleotide sequence ID" value="NZ_CP043538.1"/>
</dbReference>
<dbReference type="EMBL" id="CP043538">
    <property type="protein sequence ID" value="QGY05537.1"/>
    <property type="molecule type" value="Genomic_DNA"/>
</dbReference>
<proteinExistence type="predicted"/>
<evidence type="ECO:0000256" key="1">
    <source>
        <dbReference type="SAM" id="Phobius"/>
    </source>
</evidence>
<dbReference type="OrthoDB" id="9968115at2"/>
<feature type="transmembrane region" description="Helical" evidence="1">
    <location>
        <begin position="12"/>
        <end position="34"/>
    </location>
</feature>
<feature type="transmembrane region" description="Helical" evidence="1">
    <location>
        <begin position="68"/>
        <end position="93"/>
    </location>
</feature>
<evidence type="ECO:0000313" key="2">
    <source>
        <dbReference type="EMBL" id="QGY05537.1"/>
    </source>
</evidence>
<keyword evidence="1" id="KW-0812">Transmembrane</keyword>
<gene>
    <name evidence="2" type="ORF">MMSR116_29320</name>
</gene>
<reference evidence="2 3" key="1">
    <citation type="journal article" date="2012" name="Genet. Mol. Biol.">
        <title>Analysis of 16S rRNA and mxaF genes revealing insights into Methylobacterium niche-specific plant association.</title>
        <authorList>
            <person name="Dourado M.N."/>
            <person name="Andreote F.D."/>
            <person name="Dini-Andreote F."/>
            <person name="Conti R."/>
            <person name="Araujo J.M."/>
            <person name="Araujo W.L."/>
        </authorList>
    </citation>
    <scope>NUCLEOTIDE SEQUENCE [LARGE SCALE GENOMIC DNA]</scope>
    <source>
        <strain evidence="2 3">SR1.6/6</strain>
    </source>
</reference>
<protein>
    <submittedName>
        <fullName evidence="2">Uncharacterized protein</fullName>
    </submittedName>
</protein>
<accession>A0A6B9FSY3</accession>
<sequence>MQKIDLIGGLKRFRGIVAHGSIYFLYSISAQISIMAKAQAENPEIIANPENRASTLLLGYGGEDWDRWLILAVMFAAVAAIAVGFTTAGSIITHKREAEAAQKDLERYKIIVEGKVADAHKEGIEAGRSATDALARASEADAKAAEAQLKLEELRSKLGPRQIDQLSFANFLITGPKQLVYISYLRDDPECGFLAEQIYGGLKAADWPVQRPSPLSAETSKLYAGWPKVDTDYMPLAALAGGQPGGVTIAAPLAAAMSVRNYRLKDTPSTALTNLFRALISALGSIAVTTDDTLPNETMRIIIAPRKPHP</sequence>
<dbReference type="Proteomes" id="UP000012488">
    <property type="component" value="Chromosome"/>
</dbReference>
<keyword evidence="1" id="KW-1133">Transmembrane helix</keyword>
<organism evidence="2 3">
    <name type="scientific">Methylobacterium mesophilicum SR1.6/6</name>
    <dbReference type="NCBI Taxonomy" id="908290"/>
    <lineage>
        <taxon>Bacteria</taxon>
        <taxon>Pseudomonadati</taxon>
        <taxon>Pseudomonadota</taxon>
        <taxon>Alphaproteobacteria</taxon>
        <taxon>Hyphomicrobiales</taxon>
        <taxon>Methylobacteriaceae</taxon>
        <taxon>Methylobacterium</taxon>
    </lineage>
</organism>
<reference evidence="2 3" key="2">
    <citation type="journal article" date="2013" name="Genome Announc.">
        <title>Draft Genome Sequence of Methylobacterium mesophilicum Strain SR1.6/6, Isolated from Citrus sinensis.</title>
        <authorList>
            <person name="Marinho Almeida D."/>
            <person name="Dini-Andreote F."/>
            <person name="Camargo Neves A.A."/>
            <person name="Juca Ramos R.T."/>
            <person name="Andreote F.D."/>
            <person name="Carneiro A.R."/>
            <person name="Oliveira de Souza Lima A."/>
            <person name="Caracciolo Gomes de Sa P.H."/>
            <person name="Ribeiro Barbosa M.S."/>
            <person name="Araujo W.L."/>
            <person name="Silva A."/>
        </authorList>
    </citation>
    <scope>NUCLEOTIDE SEQUENCE [LARGE SCALE GENOMIC DNA]</scope>
    <source>
        <strain evidence="2 3">SR1.6/6</strain>
    </source>
</reference>
<dbReference type="KEGG" id="mmes:MMSR116_29320"/>